<gene>
    <name evidence="1" type="ORF">BI308_08855</name>
</gene>
<reference evidence="1" key="1">
    <citation type="submission" date="2016-10" db="EMBL/GenBank/DDBJ databases">
        <title>CRISPR-Cas defence system in Roseofilum reptotaenium: evidence of a bacteriophage-cyanobacterium arms race in the coral black band disease.</title>
        <authorList>
            <person name="Buerger P."/>
            <person name="Wood-Charlson E.M."/>
            <person name="Weynberg K.D."/>
            <person name="Willis B."/>
            <person name="Van Oppen M.J."/>
        </authorList>
    </citation>
    <scope>NUCLEOTIDE SEQUENCE [LARGE SCALE GENOMIC DNA]</scope>
    <source>
        <strain evidence="1">AO1-A</strain>
    </source>
</reference>
<sequence>MKQWRSWAIRKGGMRVHRNGLDNGGKPMNDFIYLTKKQVEVAREKDEFIDTYKGWDIYFQVSNGVIQTATACGYGMGLGVFCRYADIPKEREDLVSKIQHSVDCDVFNSMVYKRLFKWIENASSILFDLDGCYIKIAKNQVTYLLKEMPPGQLLKRFSFEFNGEEMILKQQ</sequence>
<name>A0A1L9QT47_9CYAN</name>
<dbReference type="STRING" id="1925591.BI308_08855"/>
<dbReference type="Proteomes" id="UP000183940">
    <property type="component" value="Unassembled WGS sequence"/>
</dbReference>
<comment type="caution">
    <text evidence="1">The sequence shown here is derived from an EMBL/GenBank/DDBJ whole genome shotgun (WGS) entry which is preliminary data.</text>
</comment>
<keyword evidence="2" id="KW-1185">Reference proteome</keyword>
<evidence type="ECO:0000313" key="1">
    <source>
        <dbReference type="EMBL" id="OJJ25838.1"/>
    </source>
</evidence>
<evidence type="ECO:0000313" key="2">
    <source>
        <dbReference type="Proteomes" id="UP000183940"/>
    </source>
</evidence>
<dbReference type="AlphaFoldDB" id="A0A1L9QT47"/>
<dbReference type="EMBL" id="MLAW01000012">
    <property type="protein sequence ID" value="OJJ25838.1"/>
    <property type="molecule type" value="Genomic_DNA"/>
</dbReference>
<organism evidence="1 2">
    <name type="scientific">Roseofilum reptotaenium AO1-A</name>
    <dbReference type="NCBI Taxonomy" id="1925591"/>
    <lineage>
        <taxon>Bacteria</taxon>
        <taxon>Bacillati</taxon>
        <taxon>Cyanobacteriota</taxon>
        <taxon>Cyanophyceae</taxon>
        <taxon>Desertifilales</taxon>
        <taxon>Desertifilaceae</taxon>
        <taxon>Roseofilum</taxon>
    </lineage>
</organism>
<protein>
    <submittedName>
        <fullName evidence="1">Uncharacterized protein</fullName>
    </submittedName>
</protein>
<proteinExistence type="predicted"/>
<accession>A0A1L9QT47</accession>